<dbReference type="Pfam" id="PF17964">
    <property type="entry name" value="Big_10"/>
    <property type="match status" value="1"/>
</dbReference>
<dbReference type="Gene3D" id="2.60.40.3780">
    <property type="match status" value="1"/>
</dbReference>
<feature type="domain" description="L,D-TPase catalytic" evidence="9">
    <location>
        <begin position="230"/>
        <end position="355"/>
    </location>
</feature>
<evidence type="ECO:0000256" key="4">
    <source>
        <dbReference type="ARBA" id="ARBA00022984"/>
    </source>
</evidence>
<keyword evidence="4 7" id="KW-0573">Peptidoglycan synthesis</keyword>
<keyword evidence="8" id="KW-0732">Signal</keyword>
<gene>
    <name evidence="10" type="ORF">GCM10023147_41830</name>
</gene>
<evidence type="ECO:0000313" key="11">
    <source>
        <dbReference type="Proteomes" id="UP001500635"/>
    </source>
</evidence>
<accession>A0ABP8K8H8</accession>
<feature type="signal peptide" evidence="8">
    <location>
        <begin position="1"/>
        <end position="18"/>
    </location>
</feature>
<keyword evidence="6 7" id="KW-0961">Cell wall biogenesis/degradation</keyword>
<feature type="active site" description="Nucleophile" evidence="7">
    <location>
        <position position="331"/>
    </location>
</feature>
<evidence type="ECO:0000256" key="5">
    <source>
        <dbReference type="ARBA" id="ARBA00023315"/>
    </source>
</evidence>
<evidence type="ECO:0000256" key="2">
    <source>
        <dbReference type="ARBA" id="ARBA00022679"/>
    </source>
</evidence>
<dbReference type="InterPro" id="IPR038063">
    <property type="entry name" value="Transpep_catalytic_dom"/>
</dbReference>
<feature type="chain" id="PRO_5046849864" evidence="8">
    <location>
        <begin position="19"/>
        <end position="385"/>
    </location>
</feature>
<evidence type="ECO:0000256" key="3">
    <source>
        <dbReference type="ARBA" id="ARBA00022960"/>
    </source>
</evidence>
<evidence type="ECO:0000256" key="8">
    <source>
        <dbReference type="SAM" id="SignalP"/>
    </source>
</evidence>
<proteinExistence type="predicted"/>
<dbReference type="PANTHER" id="PTHR30582">
    <property type="entry name" value="L,D-TRANSPEPTIDASE"/>
    <property type="match status" value="1"/>
</dbReference>
<comment type="caution">
    <text evidence="10">The sequence shown here is derived from an EMBL/GenBank/DDBJ whole genome shotgun (WGS) entry which is preliminary data.</text>
</comment>
<protein>
    <submittedName>
        <fullName evidence="10">Ig-like domain-containing protein</fullName>
    </submittedName>
</protein>
<keyword evidence="3 7" id="KW-0133">Cell shape</keyword>
<evidence type="ECO:0000259" key="9">
    <source>
        <dbReference type="PROSITE" id="PS52029"/>
    </source>
</evidence>
<dbReference type="InterPro" id="IPR041280">
    <property type="entry name" value="Big_10"/>
</dbReference>
<organism evidence="10 11">
    <name type="scientific">Tsukamurella soli</name>
    <dbReference type="NCBI Taxonomy" id="644556"/>
    <lineage>
        <taxon>Bacteria</taxon>
        <taxon>Bacillati</taxon>
        <taxon>Actinomycetota</taxon>
        <taxon>Actinomycetes</taxon>
        <taxon>Mycobacteriales</taxon>
        <taxon>Tsukamurellaceae</taxon>
        <taxon>Tsukamurella</taxon>
    </lineage>
</organism>
<keyword evidence="2" id="KW-0808">Transferase</keyword>
<dbReference type="CDD" id="cd13432">
    <property type="entry name" value="LDT_IgD_like_2"/>
    <property type="match status" value="1"/>
</dbReference>
<evidence type="ECO:0000256" key="6">
    <source>
        <dbReference type="ARBA" id="ARBA00023316"/>
    </source>
</evidence>
<dbReference type="SUPFAM" id="SSF141523">
    <property type="entry name" value="L,D-transpeptidase catalytic domain-like"/>
    <property type="match status" value="1"/>
</dbReference>
<feature type="active site" description="Proton donor/acceptor" evidence="7">
    <location>
        <position position="313"/>
    </location>
</feature>
<evidence type="ECO:0000256" key="7">
    <source>
        <dbReference type="PROSITE-ProRule" id="PRU01373"/>
    </source>
</evidence>
<dbReference type="PANTHER" id="PTHR30582:SF2">
    <property type="entry name" value="L,D-TRANSPEPTIDASE YCIB-RELATED"/>
    <property type="match status" value="1"/>
</dbReference>
<dbReference type="InterPro" id="IPR050979">
    <property type="entry name" value="LD-transpeptidase"/>
</dbReference>
<reference evidence="11" key="1">
    <citation type="journal article" date="2019" name="Int. J. Syst. Evol. Microbiol.">
        <title>The Global Catalogue of Microorganisms (GCM) 10K type strain sequencing project: providing services to taxonomists for standard genome sequencing and annotation.</title>
        <authorList>
            <consortium name="The Broad Institute Genomics Platform"/>
            <consortium name="The Broad Institute Genome Sequencing Center for Infectious Disease"/>
            <person name="Wu L."/>
            <person name="Ma J."/>
        </authorList>
    </citation>
    <scope>NUCLEOTIDE SEQUENCE [LARGE SCALE GENOMIC DNA]</scope>
    <source>
        <strain evidence="11">JCM 17688</strain>
    </source>
</reference>
<evidence type="ECO:0000256" key="1">
    <source>
        <dbReference type="ARBA" id="ARBA00004752"/>
    </source>
</evidence>
<dbReference type="InterPro" id="IPR005490">
    <property type="entry name" value="LD_TPept_cat_dom"/>
</dbReference>
<dbReference type="CDD" id="cd16913">
    <property type="entry name" value="YkuD_like"/>
    <property type="match status" value="1"/>
</dbReference>
<name>A0ABP8K8H8_9ACTN</name>
<dbReference type="Gene3D" id="2.40.440.10">
    <property type="entry name" value="L,D-transpeptidase catalytic domain-like"/>
    <property type="match status" value="1"/>
</dbReference>
<dbReference type="Proteomes" id="UP001500635">
    <property type="component" value="Unassembled WGS sequence"/>
</dbReference>
<dbReference type="Gene3D" id="2.60.40.3710">
    <property type="match status" value="1"/>
</dbReference>
<keyword evidence="5" id="KW-0012">Acyltransferase</keyword>
<dbReference type="EMBL" id="BAABFR010000092">
    <property type="protein sequence ID" value="GAA4401840.1"/>
    <property type="molecule type" value="Genomic_DNA"/>
</dbReference>
<keyword evidence="11" id="KW-1185">Reference proteome</keyword>
<dbReference type="PROSITE" id="PS52029">
    <property type="entry name" value="LD_TPASE"/>
    <property type="match status" value="1"/>
</dbReference>
<comment type="pathway">
    <text evidence="1 7">Cell wall biogenesis; peptidoglycan biosynthesis.</text>
</comment>
<sequence>MAVALLGGLLLLSGCAGGPGGGAASPSPRPAALITVDHAATTLHNPATPIVVQADGEPLSKVVVTSVRTGKVVAGTFGPKNATWTSTSPLEFGARYTVAAESAGAGFLSASKSAVVATIPTDKTAYANVVPDPGLVASTGIGVGQPMVFQFTKPVVNKAAVQKLLVITTDPPQPGAWYWTDDQDVHYRAATYWRPGTRIHIEAHVFGVDLGNGIYGAENNTADYTVHDSWIAKADGATETLTVFHNGAQVNSMPMSLGDPGHPSHNGPHVVSAKTPSIVMDSCTYGVCQGDPGYYSETVYLDLRISNDGEFVHSAPWSVGQQGNSNVSHGCVNLSPANAQWMYDHFNIGDVVEVTNSGGPPLPVWDTYGDWEVPWSTWQAGNATN</sequence>
<dbReference type="Pfam" id="PF03734">
    <property type="entry name" value="YkuD"/>
    <property type="match status" value="1"/>
</dbReference>
<evidence type="ECO:0000313" key="10">
    <source>
        <dbReference type="EMBL" id="GAA4401840.1"/>
    </source>
</evidence>